<protein>
    <submittedName>
        <fullName evidence="1">Uncharacterized protein</fullName>
    </submittedName>
</protein>
<comment type="caution">
    <text evidence="1">The sequence shown here is derived from an EMBL/GenBank/DDBJ whole genome shotgun (WGS) entry which is preliminary data.</text>
</comment>
<dbReference type="EMBL" id="LAZR01011729">
    <property type="protein sequence ID" value="KKM60175.1"/>
    <property type="molecule type" value="Genomic_DNA"/>
</dbReference>
<dbReference type="AlphaFoldDB" id="A0A0F9L864"/>
<proteinExistence type="predicted"/>
<gene>
    <name evidence="1" type="ORF">LCGC14_1544580</name>
</gene>
<sequence length="45" mass="5204">MVKVSLKGKYYCLSECEYTTKTGLCSIRDKSCIYLEYKSILTILD</sequence>
<organism evidence="1">
    <name type="scientific">marine sediment metagenome</name>
    <dbReference type="NCBI Taxonomy" id="412755"/>
    <lineage>
        <taxon>unclassified sequences</taxon>
        <taxon>metagenomes</taxon>
        <taxon>ecological metagenomes</taxon>
    </lineage>
</organism>
<reference evidence="1" key="1">
    <citation type="journal article" date="2015" name="Nature">
        <title>Complex archaea that bridge the gap between prokaryotes and eukaryotes.</title>
        <authorList>
            <person name="Spang A."/>
            <person name="Saw J.H."/>
            <person name="Jorgensen S.L."/>
            <person name="Zaremba-Niedzwiedzka K."/>
            <person name="Martijn J."/>
            <person name="Lind A.E."/>
            <person name="van Eijk R."/>
            <person name="Schleper C."/>
            <person name="Guy L."/>
            <person name="Ettema T.J."/>
        </authorList>
    </citation>
    <scope>NUCLEOTIDE SEQUENCE</scope>
</reference>
<accession>A0A0F9L864</accession>
<evidence type="ECO:0000313" key="1">
    <source>
        <dbReference type="EMBL" id="KKM60175.1"/>
    </source>
</evidence>
<name>A0A0F9L864_9ZZZZ</name>